<keyword evidence="1" id="KW-0732">Signal</keyword>
<dbReference type="STRING" id="118168.MC7420_5143"/>
<evidence type="ECO:0000313" key="3">
    <source>
        <dbReference type="EMBL" id="EDX71999.1"/>
    </source>
</evidence>
<dbReference type="Proteomes" id="UP000003835">
    <property type="component" value="Unassembled WGS sequence"/>
</dbReference>
<dbReference type="HOGENOM" id="CLU_2058698_0_0_3"/>
<feature type="domain" description="Surface-adhesin protein E-like" evidence="2">
    <location>
        <begin position="25"/>
        <end position="127"/>
    </location>
</feature>
<keyword evidence="4" id="KW-1185">Reference proteome</keyword>
<gene>
    <name evidence="3" type="ORF">MC7420_5143</name>
</gene>
<sequence>MRLRRLILASITTFFTTLPAAADQWVFVARDHNDIDYYVDPEFVERRHNTVWFWQMSVFPEPDEQGLLARKTYSAMICPLRAWRPVAIARFNVQGELITRTQLSNDEPLQFFTSGSVGEAIWKLVCQTEDFS</sequence>
<dbReference type="Pfam" id="PF16747">
    <property type="entry name" value="Adhesin_E"/>
    <property type="match status" value="1"/>
</dbReference>
<organism evidence="3 4">
    <name type="scientific">Coleofasciculus chthonoplastes PCC 7420</name>
    <dbReference type="NCBI Taxonomy" id="118168"/>
    <lineage>
        <taxon>Bacteria</taxon>
        <taxon>Bacillati</taxon>
        <taxon>Cyanobacteriota</taxon>
        <taxon>Cyanophyceae</taxon>
        <taxon>Coleofasciculales</taxon>
        <taxon>Coleofasciculaceae</taxon>
        <taxon>Coleofasciculus</taxon>
    </lineage>
</organism>
<feature type="signal peptide" evidence="1">
    <location>
        <begin position="1"/>
        <end position="22"/>
    </location>
</feature>
<proteinExistence type="predicted"/>
<dbReference type="EMBL" id="DS989868">
    <property type="protein sequence ID" value="EDX71999.1"/>
    <property type="molecule type" value="Genomic_DNA"/>
</dbReference>
<evidence type="ECO:0000313" key="4">
    <source>
        <dbReference type="Proteomes" id="UP000003835"/>
    </source>
</evidence>
<protein>
    <recommendedName>
        <fullName evidence="2">Surface-adhesin protein E-like domain-containing protein</fullName>
    </recommendedName>
</protein>
<reference evidence="3 4" key="1">
    <citation type="submission" date="2008-07" db="EMBL/GenBank/DDBJ databases">
        <authorList>
            <person name="Tandeau de Marsac N."/>
            <person name="Ferriera S."/>
            <person name="Johnson J."/>
            <person name="Kravitz S."/>
            <person name="Beeson K."/>
            <person name="Sutton G."/>
            <person name="Rogers Y.-H."/>
            <person name="Friedman R."/>
            <person name="Frazier M."/>
            <person name="Venter J.C."/>
        </authorList>
    </citation>
    <scope>NUCLEOTIDE SEQUENCE [LARGE SCALE GENOMIC DNA]</scope>
    <source>
        <strain evidence="3 4">PCC 7420</strain>
    </source>
</reference>
<accession>B4W1H1</accession>
<name>B4W1H1_9CYAN</name>
<evidence type="ECO:0000259" key="2">
    <source>
        <dbReference type="Pfam" id="PF16747"/>
    </source>
</evidence>
<evidence type="ECO:0000256" key="1">
    <source>
        <dbReference type="SAM" id="SignalP"/>
    </source>
</evidence>
<dbReference type="AlphaFoldDB" id="B4W1H1"/>
<feature type="chain" id="PRO_5002825492" description="Surface-adhesin protein E-like domain-containing protein" evidence="1">
    <location>
        <begin position="23"/>
        <end position="132"/>
    </location>
</feature>
<dbReference type="InterPro" id="IPR031939">
    <property type="entry name" value="Adhesin_E-like"/>
</dbReference>
<dbReference type="eggNOG" id="ENOG5034B4Z">
    <property type="taxonomic scope" value="Bacteria"/>
</dbReference>
<dbReference type="OrthoDB" id="8536864at2"/>
<dbReference type="RefSeq" id="WP_006105166.1">
    <property type="nucleotide sequence ID" value="NZ_DS989868.1"/>
</dbReference>